<feature type="region of interest" description="Disordered" evidence="1">
    <location>
        <begin position="1"/>
        <end position="23"/>
    </location>
</feature>
<gene>
    <name evidence="2" type="ORF">GCM10009550_65940</name>
</gene>
<protein>
    <submittedName>
        <fullName evidence="2">Uncharacterized protein</fullName>
    </submittedName>
</protein>
<evidence type="ECO:0000313" key="3">
    <source>
        <dbReference type="Proteomes" id="UP001500665"/>
    </source>
</evidence>
<sequence>MLIYEGPITEGDDEAPPNPDAGETAAYYFTWPSLGRAKISEAPQRLASREPRYCQYDWIREPRPGRLH</sequence>
<name>A0ABN1RVU6_9ACTN</name>
<evidence type="ECO:0000256" key="1">
    <source>
        <dbReference type="SAM" id="MobiDB-lite"/>
    </source>
</evidence>
<dbReference type="EMBL" id="BAAAHH010000038">
    <property type="protein sequence ID" value="GAA0965531.1"/>
    <property type="molecule type" value="Genomic_DNA"/>
</dbReference>
<organism evidence="2 3">
    <name type="scientific">Actinocorallia libanotica</name>
    <dbReference type="NCBI Taxonomy" id="46162"/>
    <lineage>
        <taxon>Bacteria</taxon>
        <taxon>Bacillati</taxon>
        <taxon>Actinomycetota</taxon>
        <taxon>Actinomycetes</taxon>
        <taxon>Streptosporangiales</taxon>
        <taxon>Thermomonosporaceae</taxon>
        <taxon>Actinocorallia</taxon>
    </lineage>
</organism>
<keyword evidence="3" id="KW-1185">Reference proteome</keyword>
<reference evidence="2 3" key="1">
    <citation type="journal article" date="2019" name="Int. J. Syst. Evol. Microbiol.">
        <title>The Global Catalogue of Microorganisms (GCM) 10K type strain sequencing project: providing services to taxonomists for standard genome sequencing and annotation.</title>
        <authorList>
            <consortium name="The Broad Institute Genomics Platform"/>
            <consortium name="The Broad Institute Genome Sequencing Center for Infectious Disease"/>
            <person name="Wu L."/>
            <person name="Ma J."/>
        </authorList>
    </citation>
    <scope>NUCLEOTIDE SEQUENCE [LARGE SCALE GENOMIC DNA]</scope>
    <source>
        <strain evidence="2 3">JCM 10696</strain>
    </source>
</reference>
<accession>A0ABN1RVU6</accession>
<dbReference type="Proteomes" id="UP001500665">
    <property type="component" value="Unassembled WGS sequence"/>
</dbReference>
<comment type="caution">
    <text evidence="2">The sequence shown here is derived from an EMBL/GenBank/DDBJ whole genome shotgun (WGS) entry which is preliminary data.</text>
</comment>
<evidence type="ECO:0000313" key="2">
    <source>
        <dbReference type="EMBL" id="GAA0965531.1"/>
    </source>
</evidence>
<proteinExistence type="predicted"/>